<dbReference type="PANTHER" id="PTHR36932:SF1">
    <property type="entry name" value="CAPSULAR POLYSACCHARIDE BIOSYNTHESIS PROTEIN"/>
    <property type="match status" value="1"/>
</dbReference>
<dbReference type="PANTHER" id="PTHR36932">
    <property type="entry name" value="CAPSULAR POLYSACCHARIDE BIOSYNTHESIS PROTEIN"/>
    <property type="match status" value="1"/>
</dbReference>
<dbReference type="Gene3D" id="3.40.50.12780">
    <property type="entry name" value="N-terminal domain of ligase-like"/>
    <property type="match status" value="1"/>
</dbReference>
<dbReference type="EMBL" id="CP089984">
    <property type="protein sequence ID" value="WXB11536.1"/>
    <property type="molecule type" value="Genomic_DNA"/>
</dbReference>
<dbReference type="InterPro" id="IPR053158">
    <property type="entry name" value="CapK_Type1_Caps_Biosynth"/>
</dbReference>
<accession>A0ABZ2LP51</accession>
<evidence type="ECO:0008006" key="4">
    <source>
        <dbReference type="Google" id="ProtNLM"/>
    </source>
</evidence>
<proteinExistence type="predicted"/>
<sequence>MLSDLRETTLDPSSSNTGDPWEEAADLVRRLPLYRGLYGARAPEFRFEDAHSFPILERASLIGQFPGGWMTERLSTASQRGEVEYATSSGTTGERVQIVRPSNWWVGEHQRACRAVPRLRGFRVGVDRSAVLTTMDCSAAVCFAENPRFADRVIGTTLYLNSAHDPNHWTRDDVTRILIELSEFQPKMLVADPTFLALLLQKAALLGISTPIFQPEILKLSYEMITGYVKRYIGQFIHTPVTELHGTTELGWLYHRESDEPFTRISERSAIELVPFCKRRNTYEILASSVKNAFMPFVRFRLGDVVKLEDGGQEVRYFCGRVREAVANDAGDPVTPGELDEALAALSNDILLYQVTMTRDRRLTFHYVGSDHGPLSPLQEKDLRCALTGLFGNVRIELARSRQISPGRSGKFSLLRCE</sequence>
<gene>
    <name evidence="2" type="ORF">LZC94_27195</name>
</gene>
<name>A0ABZ2LP51_9BACT</name>
<evidence type="ECO:0000313" key="3">
    <source>
        <dbReference type="Proteomes" id="UP001370348"/>
    </source>
</evidence>
<keyword evidence="3" id="KW-1185">Reference proteome</keyword>
<dbReference type="InterPro" id="IPR042099">
    <property type="entry name" value="ANL_N_sf"/>
</dbReference>
<organism evidence="2 3">
    <name type="scientific">Pendulispora albinea</name>
    <dbReference type="NCBI Taxonomy" id="2741071"/>
    <lineage>
        <taxon>Bacteria</taxon>
        <taxon>Pseudomonadati</taxon>
        <taxon>Myxococcota</taxon>
        <taxon>Myxococcia</taxon>
        <taxon>Myxococcales</taxon>
        <taxon>Sorangiineae</taxon>
        <taxon>Pendulisporaceae</taxon>
        <taxon>Pendulispora</taxon>
    </lineage>
</organism>
<feature type="region of interest" description="Disordered" evidence="1">
    <location>
        <begin position="1"/>
        <end position="21"/>
    </location>
</feature>
<protein>
    <recommendedName>
        <fullName evidence="4">CoF synthetase</fullName>
    </recommendedName>
</protein>
<reference evidence="2 3" key="1">
    <citation type="submission" date="2021-12" db="EMBL/GenBank/DDBJ databases">
        <title>Discovery of the Pendulisporaceae a myxobacterial family with distinct sporulation behavior and unique specialized metabolism.</title>
        <authorList>
            <person name="Garcia R."/>
            <person name="Popoff A."/>
            <person name="Bader C.D."/>
            <person name="Loehr J."/>
            <person name="Walesch S."/>
            <person name="Walt C."/>
            <person name="Boldt J."/>
            <person name="Bunk B."/>
            <person name="Haeckl F.J.F.P.J."/>
            <person name="Gunesch A.P."/>
            <person name="Birkelbach J."/>
            <person name="Nuebel U."/>
            <person name="Pietschmann T."/>
            <person name="Bach T."/>
            <person name="Mueller R."/>
        </authorList>
    </citation>
    <scope>NUCLEOTIDE SEQUENCE [LARGE SCALE GENOMIC DNA]</scope>
    <source>
        <strain evidence="2 3">MSr11954</strain>
    </source>
</reference>
<dbReference type="SUPFAM" id="SSF56801">
    <property type="entry name" value="Acetyl-CoA synthetase-like"/>
    <property type="match status" value="1"/>
</dbReference>
<dbReference type="Proteomes" id="UP001370348">
    <property type="component" value="Chromosome"/>
</dbReference>
<evidence type="ECO:0000313" key="2">
    <source>
        <dbReference type="EMBL" id="WXB11536.1"/>
    </source>
</evidence>
<evidence type="ECO:0000256" key="1">
    <source>
        <dbReference type="SAM" id="MobiDB-lite"/>
    </source>
</evidence>
<dbReference type="RefSeq" id="WP_394821156.1">
    <property type="nucleotide sequence ID" value="NZ_CP089984.1"/>
</dbReference>